<gene>
    <name evidence="1" type="ORF">PUMCH_002540</name>
</gene>
<proteinExistence type="predicted"/>
<reference evidence="1 2" key="1">
    <citation type="submission" date="2023-10" db="EMBL/GenBank/DDBJ databases">
        <title>Draft Genome Sequence of Candida saopaulonensis from a very Premature Infant with Sepsis.</title>
        <authorList>
            <person name="Ning Y."/>
            <person name="Dai R."/>
            <person name="Xiao M."/>
            <person name="Xu Y."/>
            <person name="Yan Q."/>
            <person name="Zhang L."/>
        </authorList>
    </citation>
    <scope>NUCLEOTIDE SEQUENCE [LARGE SCALE GENOMIC DNA]</scope>
    <source>
        <strain evidence="1 2">19XY460</strain>
    </source>
</reference>
<keyword evidence="2" id="KW-1185">Reference proteome</keyword>
<dbReference type="Gene3D" id="3.40.140.10">
    <property type="entry name" value="Cytidine Deaminase, domain 2"/>
    <property type="match status" value="1"/>
</dbReference>
<name>A0AAX4HA08_9ASCO</name>
<organism evidence="1 2">
    <name type="scientific">Australozyma saopauloensis</name>
    <dbReference type="NCBI Taxonomy" id="291208"/>
    <lineage>
        <taxon>Eukaryota</taxon>
        <taxon>Fungi</taxon>
        <taxon>Dikarya</taxon>
        <taxon>Ascomycota</taxon>
        <taxon>Saccharomycotina</taxon>
        <taxon>Pichiomycetes</taxon>
        <taxon>Metschnikowiaceae</taxon>
        <taxon>Australozyma</taxon>
    </lineage>
</organism>
<evidence type="ECO:0000313" key="2">
    <source>
        <dbReference type="Proteomes" id="UP001338582"/>
    </source>
</evidence>
<evidence type="ECO:0008006" key="3">
    <source>
        <dbReference type="Google" id="ProtNLM"/>
    </source>
</evidence>
<evidence type="ECO:0000313" key="1">
    <source>
        <dbReference type="EMBL" id="WPK25234.1"/>
    </source>
</evidence>
<dbReference type="Proteomes" id="UP001338582">
    <property type="component" value="Chromosome 3"/>
</dbReference>
<accession>A0AAX4HA08</accession>
<protein>
    <recommendedName>
        <fullName evidence="3">JAB1/MPN/MOV34 metalloenzyme domain-containing protein</fullName>
    </recommendedName>
</protein>
<dbReference type="GeneID" id="88173605"/>
<dbReference type="KEGG" id="asau:88173605"/>
<sequence>MPIILRATPCIHIVDHQARTALPKYGILLGKRPACNLILSEAFDLKERNGSPDFEFLRKKLELLLKVSGQLSMVGVYSTEAADVPDRSFFEQFSNNGFPIPELFLKASDIENIQCFSVQTGEQLQLLFAPGDAESVAVSTIQNHPNYTQEEQELSQKNEEILVLSLAQLQNRVQKILQEGSKGPEHDRVLVHLAQLLTNYKSLTSEDNLQLTTSHLCLLIAQLSAVNFASSQINRRITGLSKTR</sequence>
<dbReference type="AlphaFoldDB" id="A0AAX4HA08"/>
<dbReference type="RefSeq" id="XP_062877617.1">
    <property type="nucleotide sequence ID" value="XM_063021547.1"/>
</dbReference>
<dbReference type="EMBL" id="CP138896">
    <property type="protein sequence ID" value="WPK25234.1"/>
    <property type="molecule type" value="Genomic_DNA"/>
</dbReference>